<keyword evidence="4" id="KW-1185">Reference proteome</keyword>
<comment type="caution">
    <text evidence="3">The sequence shown here is derived from an EMBL/GenBank/DDBJ whole genome shotgun (WGS) entry which is preliminary data.</text>
</comment>
<evidence type="ECO:0000313" key="3">
    <source>
        <dbReference type="EMBL" id="KAK5536768.1"/>
    </source>
</evidence>
<keyword evidence="1" id="KW-1133">Transmembrane helix</keyword>
<feature type="transmembrane region" description="Helical" evidence="1">
    <location>
        <begin position="339"/>
        <end position="362"/>
    </location>
</feature>
<evidence type="ECO:0000313" key="4">
    <source>
        <dbReference type="Proteomes" id="UP001345827"/>
    </source>
</evidence>
<keyword evidence="2" id="KW-0732">Signal</keyword>
<accession>A0AAV9Q9C1</accession>
<sequence>MAFIIAIWVAGVVLFARTRLVVEYESVNSYRATAGVGQFNGSYIPEYLQRYKDTDQAYGPAVLPYSTVNTASNLVVNPMHSTAISPVVCGEGKVCHSYLLSGGLLMTTPWPPTTYASFPVITLRNIPATQIDFVRGIHNDTFDDAEDCAVFGAEGFLIAMKFCLARSQSSPGSMIAGIFVCLQGMNGSDCWTSAKPPEVTTTFSIYQRHASITTSRSNFSILSVDRLDVPVLDAAPDVEGLKEAFNWLFNFTAANIPAPSSIAEYFWAGQDQLESEYWSVEPYQIFQSILAYPFWLFNPNNFGNVNLHAKDIVPGLPADFYTTASIGNPYERIVVDRSMFILFCVLQGLVQGFAWGVMIWLWTVNLRFPEASSYPIIDFAAKTRFAYSSQSAGVSQVANDPSDDLATAVGDRSIRNCLKGRRIMTCE</sequence>
<dbReference type="AlphaFoldDB" id="A0AAV9Q9C1"/>
<feature type="chain" id="PRO_5043776638" evidence="2">
    <location>
        <begin position="19"/>
        <end position="427"/>
    </location>
</feature>
<gene>
    <name evidence="3" type="ORF">LTR25_005442</name>
</gene>
<proteinExistence type="predicted"/>
<evidence type="ECO:0000256" key="2">
    <source>
        <dbReference type="SAM" id="SignalP"/>
    </source>
</evidence>
<protein>
    <submittedName>
        <fullName evidence="3">Uncharacterized protein</fullName>
    </submittedName>
</protein>
<keyword evidence="1" id="KW-0472">Membrane</keyword>
<organism evidence="3 4">
    <name type="scientific">Vermiconidia calcicola</name>
    <dbReference type="NCBI Taxonomy" id="1690605"/>
    <lineage>
        <taxon>Eukaryota</taxon>
        <taxon>Fungi</taxon>
        <taxon>Dikarya</taxon>
        <taxon>Ascomycota</taxon>
        <taxon>Pezizomycotina</taxon>
        <taxon>Dothideomycetes</taxon>
        <taxon>Dothideomycetidae</taxon>
        <taxon>Mycosphaerellales</taxon>
        <taxon>Extremaceae</taxon>
        <taxon>Vermiconidia</taxon>
    </lineage>
</organism>
<reference evidence="3 4" key="1">
    <citation type="submission" date="2023-06" db="EMBL/GenBank/DDBJ databases">
        <title>Black Yeasts Isolated from many extreme environments.</title>
        <authorList>
            <person name="Coleine C."/>
            <person name="Stajich J.E."/>
            <person name="Selbmann L."/>
        </authorList>
    </citation>
    <scope>NUCLEOTIDE SEQUENCE [LARGE SCALE GENOMIC DNA]</scope>
    <source>
        <strain evidence="3 4">CCFEE 5887</strain>
    </source>
</reference>
<evidence type="ECO:0000256" key="1">
    <source>
        <dbReference type="SAM" id="Phobius"/>
    </source>
</evidence>
<feature type="signal peptide" evidence="2">
    <location>
        <begin position="1"/>
        <end position="18"/>
    </location>
</feature>
<keyword evidence="1" id="KW-0812">Transmembrane</keyword>
<dbReference type="Proteomes" id="UP001345827">
    <property type="component" value="Unassembled WGS sequence"/>
</dbReference>
<dbReference type="EMBL" id="JAXLQG010000008">
    <property type="protein sequence ID" value="KAK5536768.1"/>
    <property type="molecule type" value="Genomic_DNA"/>
</dbReference>
<name>A0AAV9Q9C1_9PEZI</name>